<sequence>MTLQTRDSTRLIATLARYLPRGDLYRLVEPVDLVQADDPDTTIATIEKFPVKVGGL</sequence>
<evidence type="ECO:0000313" key="2">
    <source>
        <dbReference type="EMBL" id="GAA3380418.1"/>
    </source>
</evidence>
<keyword evidence="3" id="KW-1185">Reference proteome</keyword>
<dbReference type="RefSeq" id="WP_345033682.1">
    <property type="nucleotide sequence ID" value="NZ_BAAAYL010000001.1"/>
</dbReference>
<accession>A0ABP6S3D5</accession>
<reference evidence="3" key="2">
    <citation type="journal article" date="2019" name="Int. J. Syst. Evol. Microbiol.">
        <title>The Global Catalogue of Microorganisms (GCM) 10K type strain sequencing project: providing services to taxonomists for standard genome sequencing and annotation.</title>
        <authorList>
            <consortium name="The Broad Institute Genomics Platform"/>
            <consortium name="The Broad Institute Genome Sequencing Center for Infectious Disease"/>
            <person name="Wu L."/>
            <person name="Ma J."/>
        </authorList>
    </citation>
    <scope>NUCLEOTIDE SEQUENCE [LARGE SCALE GENOMIC DNA]</scope>
    <source>
        <strain evidence="3">JCM 9651</strain>
    </source>
</reference>
<dbReference type="EMBL" id="BAAAYL010000001">
    <property type="protein sequence ID" value="GAA3367281.1"/>
    <property type="molecule type" value="Genomic_DNA"/>
</dbReference>
<reference evidence="1" key="1">
    <citation type="journal article" date="2014" name="Int. J. Syst. Evol. Microbiol.">
        <title>Complete genome of a new Firmicutes species belonging to the dominant human colonic microbiota ('Ruminococcus bicirculans') reveals two chromosomes and a selective capacity to utilize plant glucans.</title>
        <authorList>
            <consortium name="NISC Comparative Sequencing Program"/>
            <person name="Wegmann U."/>
            <person name="Louis P."/>
            <person name="Goesmann A."/>
            <person name="Henrissat B."/>
            <person name="Duncan S.H."/>
            <person name="Flint H.J."/>
        </authorList>
    </citation>
    <scope>NUCLEOTIDE SEQUENCE</scope>
    <source>
        <strain evidence="1">JCM 9651</strain>
    </source>
</reference>
<proteinExistence type="predicted"/>
<comment type="caution">
    <text evidence="1">The sequence shown here is derived from an EMBL/GenBank/DDBJ whole genome shotgun (WGS) entry which is preliminary data.</text>
</comment>
<reference evidence="1" key="3">
    <citation type="submission" date="2023-12" db="EMBL/GenBank/DDBJ databases">
        <authorList>
            <person name="Sun Q."/>
            <person name="Inoue M."/>
        </authorList>
    </citation>
    <scope>NUCLEOTIDE SEQUENCE</scope>
    <source>
        <strain evidence="1">JCM 9651</strain>
    </source>
</reference>
<evidence type="ECO:0000313" key="1">
    <source>
        <dbReference type="EMBL" id="GAA3367281.1"/>
    </source>
</evidence>
<evidence type="ECO:0000313" key="3">
    <source>
        <dbReference type="Proteomes" id="UP001499990"/>
    </source>
</evidence>
<dbReference type="Proteomes" id="UP001499990">
    <property type="component" value="Unassembled WGS sequence"/>
</dbReference>
<dbReference type="EMBL" id="BAAAYL010000001">
    <property type="protein sequence ID" value="GAA3380418.1"/>
    <property type="molecule type" value="Genomic_DNA"/>
</dbReference>
<gene>
    <name evidence="1" type="ORF">GCM10020367_00880</name>
    <name evidence="2" type="ORF">GCM10020367_67960</name>
</gene>
<name>A0ABP6S3D5_9ACTN</name>
<protein>
    <submittedName>
        <fullName evidence="1">Uncharacterized protein</fullName>
    </submittedName>
</protein>
<organism evidence="1 3">
    <name type="scientific">Streptomyces sannanensis</name>
    <dbReference type="NCBI Taxonomy" id="285536"/>
    <lineage>
        <taxon>Bacteria</taxon>
        <taxon>Bacillati</taxon>
        <taxon>Actinomycetota</taxon>
        <taxon>Actinomycetes</taxon>
        <taxon>Kitasatosporales</taxon>
        <taxon>Streptomycetaceae</taxon>
        <taxon>Streptomyces</taxon>
    </lineage>
</organism>